<evidence type="ECO:0000313" key="3">
    <source>
        <dbReference type="EMBL" id="GBG24690.1"/>
    </source>
</evidence>
<evidence type="ECO:0000313" key="4">
    <source>
        <dbReference type="Proteomes" id="UP000241890"/>
    </source>
</evidence>
<comment type="caution">
    <text evidence="3">The sequence shown here is derived from an EMBL/GenBank/DDBJ whole genome shotgun (WGS) entry which is preliminary data.</text>
</comment>
<dbReference type="AlphaFoldDB" id="A0A2R5G107"/>
<dbReference type="PROSITE" id="PS50222">
    <property type="entry name" value="EF_HAND_2"/>
    <property type="match status" value="1"/>
</dbReference>
<dbReference type="Gene3D" id="1.10.238.10">
    <property type="entry name" value="EF-hand"/>
    <property type="match status" value="1"/>
</dbReference>
<sequence length="468" mass="50717">MGRQEDALVLEALRKIDVAGTKRVEAGDFQEVLQSAGVPLGSASADEIVLQCKVENDGRINYAPLEDAVMKSGPPPSPPKVAHAAPPSAPSQVQVPEPVAAAGAPIGQSTYPMQMSSGIQPAAAAGQAAPPALFSAPHDPKERVHRAVDALHHAFNQYDTGKCSLASLQHTIRELGLVETTAYHSLIRHGALDMTFAQLFQALLRIDPGSANQHKAGTIPGRRFASGAPRSTDVVTWRDNQGSSVEGLSRDRQPPAPPISPRARESVASPWHTAESDNDPYAPHVYVAQPPKSAAHPSRRRFEPGMMEALSSHIVFDDVSEKLALSKEKEVLKENIYQCIRQLDQGQLTSETFTRKIHQLGVAMPEEASHGDLIAWSHAPNLLEATEIEAHRIGRRYEHSYDAHHSDHIDLSWDTERRPPAAATAAATPTLAAKSTAHVRPYSRPSYGKDVHHKPTLGMLAWDVAEKK</sequence>
<gene>
    <name evidence="3" type="ORF">FCC1311_009082</name>
</gene>
<proteinExistence type="predicted"/>
<dbReference type="InParanoid" id="A0A2R5G107"/>
<dbReference type="Proteomes" id="UP000241890">
    <property type="component" value="Unassembled WGS sequence"/>
</dbReference>
<feature type="domain" description="EF-hand" evidence="2">
    <location>
        <begin position="4"/>
        <end position="39"/>
    </location>
</feature>
<name>A0A2R5G107_9STRA</name>
<evidence type="ECO:0000259" key="2">
    <source>
        <dbReference type="PROSITE" id="PS50222"/>
    </source>
</evidence>
<evidence type="ECO:0000256" key="1">
    <source>
        <dbReference type="SAM" id="MobiDB-lite"/>
    </source>
</evidence>
<organism evidence="3 4">
    <name type="scientific">Hondaea fermentalgiana</name>
    <dbReference type="NCBI Taxonomy" id="2315210"/>
    <lineage>
        <taxon>Eukaryota</taxon>
        <taxon>Sar</taxon>
        <taxon>Stramenopiles</taxon>
        <taxon>Bigyra</taxon>
        <taxon>Labyrinthulomycetes</taxon>
        <taxon>Thraustochytrida</taxon>
        <taxon>Thraustochytriidae</taxon>
        <taxon>Hondaea</taxon>
    </lineage>
</organism>
<dbReference type="GO" id="GO:0005509">
    <property type="term" value="F:calcium ion binding"/>
    <property type="evidence" value="ECO:0007669"/>
    <property type="project" value="InterPro"/>
</dbReference>
<reference evidence="3 4" key="1">
    <citation type="submission" date="2017-12" db="EMBL/GenBank/DDBJ databases">
        <title>Sequencing, de novo assembly and annotation of complete genome of a new Thraustochytrid species, strain FCC1311.</title>
        <authorList>
            <person name="Sedici K."/>
            <person name="Godart F."/>
            <person name="Aiese Cigliano R."/>
            <person name="Sanseverino W."/>
            <person name="Barakat M."/>
            <person name="Ortet P."/>
            <person name="Marechal E."/>
            <person name="Cagnac O."/>
            <person name="Amato A."/>
        </authorList>
    </citation>
    <scope>NUCLEOTIDE SEQUENCE [LARGE SCALE GENOMIC DNA]</scope>
</reference>
<dbReference type="SUPFAM" id="SSF47473">
    <property type="entry name" value="EF-hand"/>
    <property type="match status" value="1"/>
</dbReference>
<dbReference type="EMBL" id="BEYU01000008">
    <property type="protein sequence ID" value="GBG24690.1"/>
    <property type="molecule type" value="Genomic_DNA"/>
</dbReference>
<keyword evidence="4" id="KW-1185">Reference proteome</keyword>
<feature type="region of interest" description="Disordered" evidence="1">
    <location>
        <begin position="67"/>
        <end position="94"/>
    </location>
</feature>
<dbReference type="InterPro" id="IPR011992">
    <property type="entry name" value="EF-hand-dom_pair"/>
</dbReference>
<feature type="region of interest" description="Disordered" evidence="1">
    <location>
        <begin position="213"/>
        <end position="299"/>
    </location>
</feature>
<dbReference type="InterPro" id="IPR002048">
    <property type="entry name" value="EF_hand_dom"/>
</dbReference>
<protein>
    <submittedName>
        <fullName evidence="3">Myosin regulatory light chain</fullName>
    </submittedName>
</protein>
<accession>A0A2R5G107</accession>